<sequence length="446" mass="47961">MTNPLSRRAFLGLTGAAGLTTALAACGGGTRLGAGSGTPTPAAPAFTGGEYTGPKVTLEYWNGFTGGDGPHMRTMLDGFNQRFAGRIEVRNVTRRWEDLYPAMPTAIAAGKGPDVAIIHNDWIGTFAVRQVLIPIDDVVGALRLTEDDFIPAVWKAGSYAGKRYSVPLDVHCLGDYYNTAHLEKIGLKEAPADRAAYEEALAELKKAGIAAPFWMPNKWPAHLMFMSLLWQHGGELYSEDGTRALWGSEQGVQALSWMVEQIDKGYSPAKVAIDSQYAAFKNDKVSLTWDGIWQINDLRTNAPSLKWNLAPVPAIGGSPAVWSASHNFVLTAQAGRDANKVQAAKVFIDHMSRQSTEWAKAGMIPARNSARQAPEVAELPQVKLAADLSAFHFLPALPGVGDVQSKALELAVAKAVLKQAAPADALKEGVATADKLLADNKRKYGR</sequence>
<protein>
    <submittedName>
        <fullName evidence="2">ABC transporter substrate-binding protein</fullName>
    </submittedName>
</protein>
<evidence type="ECO:0000256" key="1">
    <source>
        <dbReference type="SAM" id="SignalP"/>
    </source>
</evidence>
<dbReference type="CDD" id="cd14748">
    <property type="entry name" value="PBP2_UgpB"/>
    <property type="match status" value="1"/>
</dbReference>
<name>A0A7Y6IMN7_9ACTN</name>
<dbReference type="EMBL" id="JABWGO010000002">
    <property type="protein sequence ID" value="NUW40761.1"/>
    <property type="molecule type" value="Genomic_DNA"/>
</dbReference>
<dbReference type="InterPro" id="IPR006311">
    <property type="entry name" value="TAT_signal"/>
</dbReference>
<proteinExistence type="predicted"/>
<comment type="caution">
    <text evidence="2">The sequence shown here is derived from an EMBL/GenBank/DDBJ whole genome shotgun (WGS) entry which is preliminary data.</text>
</comment>
<dbReference type="Gene3D" id="3.40.190.10">
    <property type="entry name" value="Periplasmic binding protein-like II"/>
    <property type="match status" value="1"/>
</dbReference>
<dbReference type="InterPro" id="IPR050490">
    <property type="entry name" value="Bact_solute-bd_prot1"/>
</dbReference>
<dbReference type="Pfam" id="PF13416">
    <property type="entry name" value="SBP_bac_8"/>
    <property type="match status" value="1"/>
</dbReference>
<accession>A0A7Y6IMN7</accession>
<evidence type="ECO:0000313" key="3">
    <source>
        <dbReference type="Proteomes" id="UP000546126"/>
    </source>
</evidence>
<dbReference type="PANTHER" id="PTHR43649:SF12">
    <property type="entry name" value="DIACETYLCHITOBIOSE BINDING PROTEIN DASA"/>
    <property type="match status" value="1"/>
</dbReference>
<reference evidence="2 3" key="1">
    <citation type="submission" date="2020-06" db="EMBL/GenBank/DDBJ databases">
        <authorList>
            <person name="Chanama M."/>
        </authorList>
    </citation>
    <scope>NUCLEOTIDE SEQUENCE [LARGE SCALE GENOMIC DNA]</scope>
    <source>
        <strain evidence="2 3">TBRC6557</strain>
    </source>
</reference>
<dbReference type="RefSeq" id="WP_175600357.1">
    <property type="nucleotide sequence ID" value="NZ_JABWGO010000002.1"/>
</dbReference>
<gene>
    <name evidence="2" type="ORF">HT134_11505</name>
</gene>
<dbReference type="PROSITE" id="PS51318">
    <property type="entry name" value="TAT"/>
    <property type="match status" value="1"/>
</dbReference>
<dbReference type="Proteomes" id="UP000546126">
    <property type="component" value="Unassembled WGS sequence"/>
</dbReference>
<keyword evidence="3" id="KW-1185">Reference proteome</keyword>
<organism evidence="2 3">
    <name type="scientific">Nonomuraea rhodomycinica</name>
    <dbReference type="NCBI Taxonomy" id="1712872"/>
    <lineage>
        <taxon>Bacteria</taxon>
        <taxon>Bacillati</taxon>
        <taxon>Actinomycetota</taxon>
        <taxon>Actinomycetes</taxon>
        <taxon>Streptosporangiales</taxon>
        <taxon>Streptosporangiaceae</taxon>
        <taxon>Nonomuraea</taxon>
    </lineage>
</organism>
<evidence type="ECO:0000313" key="2">
    <source>
        <dbReference type="EMBL" id="NUW40761.1"/>
    </source>
</evidence>
<dbReference type="InterPro" id="IPR006059">
    <property type="entry name" value="SBP"/>
</dbReference>
<dbReference type="SUPFAM" id="SSF53850">
    <property type="entry name" value="Periplasmic binding protein-like II"/>
    <property type="match status" value="1"/>
</dbReference>
<keyword evidence="1" id="KW-0732">Signal</keyword>
<dbReference type="PROSITE" id="PS51257">
    <property type="entry name" value="PROKAR_LIPOPROTEIN"/>
    <property type="match status" value="1"/>
</dbReference>
<dbReference type="PANTHER" id="PTHR43649">
    <property type="entry name" value="ARABINOSE-BINDING PROTEIN-RELATED"/>
    <property type="match status" value="1"/>
</dbReference>
<dbReference type="AlphaFoldDB" id="A0A7Y6IMN7"/>
<feature type="chain" id="PRO_5031491321" evidence="1">
    <location>
        <begin position="25"/>
        <end position="446"/>
    </location>
</feature>
<feature type="signal peptide" evidence="1">
    <location>
        <begin position="1"/>
        <end position="24"/>
    </location>
</feature>